<keyword evidence="4" id="KW-1185">Reference proteome</keyword>
<dbReference type="EMBL" id="RAWK01000049">
    <property type="protein sequence ID" value="RKH69791.1"/>
    <property type="molecule type" value="Genomic_DNA"/>
</dbReference>
<dbReference type="Gene3D" id="3.40.50.620">
    <property type="entry name" value="HUPs"/>
    <property type="match status" value="3"/>
</dbReference>
<dbReference type="RefSeq" id="WP_120555187.1">
    <property type="nucleotide sequence ID" value="NZ_RAWK01000049.1"/>
</dbReference>
<sequence length="431" mass="47157">MTIACATNFSESARRACDTAALLARRMNAPLCIVHVLTGTLVRTFGDAIRETARATLRDECERLRATGIQVDSVLLTGEPEEQMQVLVEKRGLQWVVAGAPREDTPFRGLGGTVDRMAQRLEVPFLVVREGSGLEAWARGERPLRLMLGVDRSRPFEVAREWVKALAKFGPLEVVGGRIVWAGSEAERLGMVHPHSYKDMFPELREALERESAALLEPLRAAGLPVRSRLEPGLGRIADHLIALAEEEQVDLLVVGTHHRKALARLWSVSQSARRLAPMSVVSVPVRAAEQGLEQEPPRVRTVLATTDFTEPGDRAVAYAFALTPPGGTVHLLHVEPADATPEQLQAARHQLELRVPGPEHDGSHQVELSVLRGDDVAEVITQAAERYCVDLLCLGTHARTGVSRAVLGSVAQQVMTRSDRPAVTVRMPRA</sequence>
<dbReference type="InterPro" id="IPR006015">
    <property type="entry name" value="Universal_stress_UspA"/>
</dbReference>
<protein>
    <submittedName>
        <fullName evidence="3">Universal stress protein</fullName>
    </submittedName>
</protein>
<comment type="similarity">
    <text evidence="1">Belongs to the universal stress protein A family.</text>
</comment>
<dbReference type="Proteomes" id="UP000267003">
    <property type="component" value="Unassembled WGS sequence"/>
</dbReference>
<name>A0A3A8QPP2_9BACT</name>
<evidence type="ECO:0000256" key="1">
    <source>
        <dbReference type="ARBA" id="ARBA00008791"/>
    </source>
</evidence>
<feature type="domain" description="UspA" evidence="2">
    <location>
        <begin position="2"/>
        <end position="129"/>
    </location>
</feature>
<proteinExistence type="inferred from homology"/>
<feature type="domain" description="UspA" evidence="2">
    <location>
        <begin position="301"/>
        <end position="427"/>
    </location>
</feature>
<gene>
    <name evidence="3" type="ORF">D7W81_10380</name>
</gene>
<reference evidence="4" key="1">
    <citation type="submission" date="2018-09" db="EMBL/GenBank/DDBJ databases">
        <authorList>
            <person name="Livingstone P.G."/>
            <person name="Whitworth D.E."/>
        </authorList>
    </citation>
    <scope>NUCLEOTIDE SEQUENCE [LARGE SCALE GENOMIC DNA]</scope>
    <source>
        <strain evidence="4">AB050A</strain>
    </source>
</reference>
<evidence type="ECO:0000259" key="2">
    <source>
        <dbReference type="Pfam" id="PF00582"/>
    </source>
</evidence>
<dbReference type="PRINTS" id="PR01438">
    <property type="entry name" value="UNVRSLSTRESS"/>
</dbReference>
<dbReference type="InterPro" id="IPR014729">
    <property type="entry name" value="Rossmann-like_a/b/a_fold"/>
</dbReference>
<dbReference type="InterPro" id="IPR006016">
    <property type="entry name" value="UspA"/>
</dbReference>
<dbReference type="Pfam" id="PF00582">
    <property type="entry name" value="Usp"/>
    <property type="match status" value="3"/>
</dbReference>
<evidence type="ECO:0000313" key="4">
    <source>
        <dbReference type="Proteomes" id="UP000267003"/>
    </source>
</evidence>
<accession>A0A3A8QPP2</accession>
<dbReference type="PANTHER" id="PTHR46268">
    <property type="entry name" value="STRESS RESPONSE PROTEIN NHAX"/>
    <property type="match status" value="1"/>
</dbReference>
<dbReference type="SUPFAM" id="SSF52402">
    <property type="entry name" value="Adenine nucleotide alpha hydrolases-like"/>
    <property type="match status" value="3"/>
</dbReference>
<evidence type="ECO:0000313" key="3">
    <source>
        <dbReference type="EMBL" id="RKH69791.1"/>
    </source>
</evidence>
<dbReference type="PANTHER" id="PTHR46268:SF6">
    <property type="entry name" value="UNIVERSAL STRESS PROTEIN UP12"/>
    <property type="match status" value="1"/>
</dbReference>
<organism evidence="3 4">
    <name type="scientific">Corallococcus aberystwythensis</name>
    <dbReference type="NCBI Taxonomy" id="2316722"/>
    <lineage>
        <taxon>Bacteria</taxon>
        <taxon>Pseudomonadati</taxon>
        <taxon>Myxococcota</taxon>
        <taxon>Myxococcia</taxon>
        <taxon>Myxococcales</taxon>
        <taxon>Cystobacterineae</taxon>
        <taxon>Myxococcaceae</taxon>
        <taxon>Corallococcus</taxon>
    </lineage>
</organism>
<dbReference type="OrthoDB" id="5522460at2"/>
<feature type="domain" description="UspA" evidence="2">
    <location>
        <begin position="194"/>
        <end position="285"/>
    </location>
</feature>
<dbReference type="AlphaFoldDB" id="A0A3A8QPP2"/>
<comment type="caution">
    <text evidence="3">The sequence shown here is derived from an EMBL/GenBank/DDBJ whole genome shotgun (WGS) entry which is preliminary data.</text>
</comment>
<dbReference type="CDD" id="cd00293">
    <property type="entry name" value="USP-like"/>
    <property type="match status" value="3"/>
</dbReference>